<proteinExistence type="predicted"/>
<dbReference type="InterPro" id="IPR028994">
    <property type="entry name" value="Integrin_alpha_N"/>
</dbReference>
<organism evidence="2 3">
    <name type="scientific">Chloracidobacterium thermophilum (strain B)</name>
    <dbReference type="NCBI Taxonomy" id="981222"/>
    <lineage>
        <taxon>Bacteria</taxon>
        <taxon>Pseudomonadati</taxon>
        <taxon>Acidobacteriota</taxon>
        <taxon>Terriglobia</taxon>
        <taxon>Terriglobales</taxon>
        <taxon>Acidobacteriaceae</taxon>
        <taxon>Chloracidobacterium</taxon>
    </lineage>
</organism>
<accession>G2LKM4</accession>
<feature type="domain" description="IPT/TIG" evidence="1">
    <location>
        <begin position="549"/>
        <end position="625"/>
    </location>
</feature>
<dbReference type="HOGENOM" id="CLU_251836_0_0_0"/>
<keyword evidence="3" id="KW-1185">Reference proteome</keyword>
<dbReference type="Gene3D" id="2.60.40.10">
    <property type="entry name" value="Immunoglobulins"/>
    <property type="match status" value="12"/>
</dbReference>
<dbReference type="KEGG" id="ctm:Cabther_B0633"/>
<feature type="domain" description="IPT/TIG" evidence="1">
    <location>
        <begin position="69"/>
        <end position="147"/>
    </location>
</feature>
<dbReference type="PANTHER" id="PTHR46580">
    <property type="entry name" value="SENSOR KINASE-RELATED"/>
    <property type="match status" value="1"/>
</dbReference>
<evidence type="ECO:0000313" key="2">
    <source>
        <dbReference type="EMBL" id="AEP13631.1"/>
    </source>
</evidence>
<feature type="domain" description="IPT/TIG" evidence="1">
    <location>
        <begin position="229"/>
        <end position="307"/>
    </location>
</feature>
<evidence type="ECO:0000313" key="3">
    <source>
        <dbReference type="Proteomes" id="UP000006791"/>
    </source>
</evidence>
<dbReference type="SUPFAM" id="SSF69318">
    <property type="entry name" value="Integrin alpha N-terminal domain"/>
    <property type="match status" value="2"/>
</dbReference>
<dbReference type="SMART" id="SM00429">
    <property type="entry name" value="IPT"/>
    <property type="match status" value="11"/>
</dbReference>
<feature type="domain" description="IPT/TIG" evidence="1">
    <location>
        <begin position="629"/>
        <end position="707"/>
    </location>
</feature>
<dbReference type="InterPro" id="IPR014756">
    <property type="entry name" value="Ig_E-set"/>
</dbReference>
<feature type="domain" description="IPT/TIG" evidence="1">
    <location>
        <begin position="149"/>
        <end position="227"/>
    </location>
</feature>
<feature type="domain" description="IPT/TIG" evidence="1">
    <location>
        <begin position="876"/>
        <end position="954"/>
    </location>
</feature>
<dbReference type="STRING" id="981222.Cabther_B0633"/>
<feature type="domain" description="IPT/TIG" evidence="1">
    <location>
        <begin position="309"/>
        <end position="387"/>
    </location>
</feature>
<dbReference type="SUPFAM" id="SSF81296">
    <property type="entry name" value="E set domains"/>
    <property type="match status" value="12"/>
</dbReference>
<dbReference type="InterPro" id="IPR002909">
    <property type="entry name" value="IPT_dom"/>
</dbReference>
<sequence>MGENFLLSRLSNRETVTDVRFNGVSAVFNIVDSETITATVPVGATTGPISVTGPGGTATSSTNFVVILPPTISSFSPTSGPVGTSVTITGTNFAGTTDVRFNGIAAAFTVNSNTQITATVPAGATTGPITVTNPAGTATSGTNFVVILPPTIVSFSPASGLIGTSVIITGTNFTGTTDVRFNGIAAAFTVNSNTQITATVPVGATTGPITVTNPAGTATSGTNFVVILPPTISSFSPTSGPVGASVTITGTNFTGTTDVRFNGVAATFTVNSNTQITATVPAGATTGPITVTNPAGTATSGTSFVVILPPTIASFSPTSGLIGASVIITGTNFTGTTDVRFNGVAATFTVNSSTQITATVPAGATTGPITVTNPAGTATSGTNFVVILPPTIASFSPTSGLIGASVTITGTNFAGTTDVRFNGIAATFTVNSNTQITATVPAGATTGPITVTNPAGTATSGTSFVVILPPTIASFSPLSGPVGASVTITGTNFTGTTDVRFNGISAIFNIVDPENITATVPVGATTGPITVTNPAGTATSGTPFVVPQTPSISSFSPTAGTVGTSVTILGVNFVEVTDVRFNGVNASFTVNSPTQITATVPAGATTGPITVTNPAGTATSSASFVVILPPTIASFSPTSGPVGASVTITGTNFTGTTDVRFNGITAVFTLNSNTQITATVPAGATTGPITVTNPAGTATSGANFVVLLPPTISGFSPTAGAVGALITISSDNLIVLGESFAGVTAVNFNGVAATFTVVSPTQITATVPAGATTGPISITGPGGTTTSSTPFVVLETPTLTGFAPTSGPVGTIVTISGSGFVQVSEVRFGGVAATFTVNSPTQITATVPPGAATGPISIAAAGVIATSREPFVVLEAPTLTSFSPASGPVGTPVTITGTSFLNVSSVTFGDLPAPFTVTSPTQLTATVPVGAVTAPIRVITPAGSATSATSFTVVPRVPPQTIGVWRPNQGFLLRQSNTAGPPDIAVPLGQPGDQPVVGDWDGDGKTTVALFRAGQFLIRNENAVGAPVTTVAFGQAGDIPVAGDWTGKGFDSVGVFRRGVFLLRNTNTSGAPDIIINYGLPTDLPVVGDWDGDGRTTIGAFRPSTGFFFLRNDNSSGNADLSFFYGLANDLPVAGDWDGDGVTTVGIFRAGTFFLRNTNTAGFADVAVGFGQAGDVPLAGRWKTPPVIPPGDFQTGNSTVVWRNQTTGESAIWVMQGTSFVRSEALPFVEDCWVVGGVADFTGDGATDLLWRNQDITGFDAVWSFAGLRPVAALPVTPEQTDRNWFISCTGDFNRDGQPDIVRRNLATDAVEVWLMNGRTRSAVIPLRIPGLAADERIVGSGDFEGNGQLGLLLHRQGAGTARVVTFIGATAVGSRPLPALGPEWRLGAVGDYNRDGQPDVVWRNERTGQNVIWLLRNLSLVQSVPLPDISDQRWQIVGPR</sequence>
<feature type="domain" description="IPT/TIG" evidence="1">
    <location>
        <begin position="709"/>
        <end position="794"/>
    </location>
</feature>
<feature type="domain" description="IPT/TIG" evidence="1">
    <location>
        <begin position="389"/>
        <end position="467"/>
    </location>
</feature>
<reference evidence="2 3" key="1">
    <citation type="journal article" date="2012" name="Environ. Microbiol.">
        <title>Complete genome of Candidatus Chloracidobacterium thermophilum, a chlorophyll-based photoheterotroph belonging to the phylum Acidobacteria.</title>
        <authorList>
            <person name="Garcia Costas A.M."/>
            <person name="Liu Z."/>
            <person name="Tomsho L.P."/>
            <person name="Schuster S.C."/>
            <person name="Ward D.M."/>
            <person name="Bryant D.A."/>
        </authorList>
    </citation>
    <scope>NUCLEOTIDE SEQUENCE [LARGE SCALE GENOMIC DNA]</scope>
    <source>
        <strain evidence="2 3">B</strain>
    </source>
</reference>
<feature type="domain" description="IPT/TIG" evidence="1">
    <location>
        <begin position="796"/>
        <end position="874"/>
    </location>
</feature>
<dbReference type="InterPro" id="IPR013783">
    <property type="entry name" value="Ig-like_fold"/>
</dbReference>
<name>G2LKM4_CHLTF</name>
<dbReference type="EMBL" id="CP002515">
    <property type="protein sequence ID" value="AEP13631.1"/>
    <property type="molecule type" value="Genomic_DNA"/>
</dbReference>
<dbReference type="Proteomes" id="UP000006791">
    <property type="component" value="Chromosome 2"/>
</dbReference>
<feature type="domain" description="IPT/TIG" evidence="1">
    <location>
        <begin position="469"/>
        <end position="547"/>
    </location>
</feature>
<dbReference type="PANTHER" id="PTHR46580:SF2">
    <property type="entry name" value="MAM DOMAIN-CONTAINING PROTEIN"/>
    <property type="match status" value="1"/>
</dbReference>
<evidence type="ECO:0000259" key="1">
    <source>
        <dbReference type="SMART" id="SM00429"/>
    </source>
</evidence>
<gene>
    <name evidence="2" type="ordered locus">Cabther_B0633</name>
</gene>
<dbReference type="CDD" id="cd00102">
    <property type="entry name" value="IPT"/>
    <property type="match status" value="9"/>
</dbReference>
<dbReference type="Pfam" id="PF01833">
    <property type="entry name" value="TIG"/>
    <property type="match status" value="11"/>
</dbReference>
<protein>
    <submittedName>
        <fullName evidence="2">IPT/TIG domain, FG-GAP repeat protein</fullName>
    </submittedName>
</protein>